<dbReference type="STRING" id="1127673.GLIP_3131"/>
<sequence>MSQHYQVVILELLQHYFSDKKVSKVEAIQSLWSGYGEIARYWVPSKKSSYVVKAVNPNAGSQHPRGWNTSISHQRKMNSYQNEQLFYQHYSPMTNALCRVPICYAVGKSNQVSWLIMEDLDQSGFINRCDHAPLSMIKLGIRWLAYFHARFLEHQTTKLWPIGTYWHLKTRPDEFQKMSKGELKNAAFDIDKALNAASHQALLHGDAKLANLCFTTDNDNLAAVDFQYVGKGIGMKDVAYFLGSCLDERGLFEHAEDLLNQYFGFLLEAINYYQISYDFDSLEKQWRTLYPLAWADFNRFLSGWAVEHYKLNDYMKLQTELALHYLSNQHKTGS</sequence>
<dbReference type="eggNOG" id="COG2334">
    <property type="taxonomic scope" value="Bacteria"/>
</dbReference>
<dbReference type="Pfam" id="PF02958">
    <property type="entry name" value="EcKL"/>
    <property type="match status" value="1"/>
</dbReference>
<dbReference type="InterPro" id="IPR011009">
    <property type="entry name" value="Kinase-like_dom_sf"/>
</dbReference>
<dbReference type="Pfam" id="PF07914">
    <property type="entry name" value="DUF1679"/>
    <property type="match status" value="1"/>
</dbReference>
<name>K6YC24_9ALTE</name>
<gene>
    <name evidence="2" type="ORF">GLIP_3131</name>
</gene>
<reference evidence="2 3" key="1">
    <citation type="journal article" date="2017" name="Antonie Van Leeuwenhoek">
        <title>Rhizobium rhizosphaerae sp. nov., a novel species isolated from rice rhizosphere.</title>
        <authorList>
            <person name="Zhao J.J."/>
            <person name="Zhang J."/>
            <person name="Zhang R.J."/>
            <person name="Zhang C.W."/>
            <person name="Yin H.Q."/>
            <person name="Zhang X.X."/>
        </authorList>
    </citation>
    <scope>NUCLEOTIDE SEQUENCE [LARGE SCALE GENOMIC DNA]</scope>
    <source>
        <strain evidence="2 3">E3</strain>
    </source>
</reference>
<dbReference type="SUPFAM" id="SSF56112">
    <property type="entry name" value="Protein kinase-like (PK-like)"/>
    <property type="match status" value="1"/>
</dbReference>
<dbReference type="AlphaFoldDB" id="K6YC24"/>
<feature type="domain" description="CHK kinase-like" evidence="1">
    <location>
        <begin position="115"/>
        <end position="272"/>
    </location>
</feature>
<proteinExistence type="predicted"/>
<evidence type="ECO:0000259" key="1">
    <source>
        <dbReference type="SMART" id="SM00587"/>
    </source>
</evidence>
<dbReference type="Gene3D" id="3.90.1200.10">
    <property type="match status" value="1"/>
</dbReference>
<dbReference type="EMBL" id="BAEN01000059">
    <property type="protein sequence ID" value="GAC15752.1"/>
    <property type="molecule type" value="Genomic_DNA"/>
</dbReference>
<dbReference type="Proteomes" id="UP000006334">
    <property type="component" value="Unassembled WGS sequence"/>
</dbReference>
<dbReference type="RefSeq" id="WP_008845557.1">
    <property type="nucleotide sequence ID" value="NZ_BAEN01000059.1"/>
</dbReference>
<dbReference type="OrthoDB" id="9769860at2"/>
<dbReference type="PANTHER" id="PTHR11012:SF30">
    <property type="entry name" value="PROTEIN KINASE-LIKE DOMAIN-CONTAINING"/>
    <property type="match status" value="1"/>
</dbReference>
<protein>
    <recommendedName>
        <fullName evidence="1">CHK kinase-like domain-containing protein</fullName>
    </recommendedName>
</protein>
<comment type="caution">
    <text evidence="2">The sequence shown here is derived from an EMBL/GenBank/DDBJ whole genome shotgun (WGS) entry which is preliminary data.</text>
</comment>
<dbReference type="InterPro" id="IPR015897">
    <property type="entry name" value="CHK_kinase-like"/>
</dbReference>
<dbReference type="PANTHER" id="PTHR11012">
    <property type="entry name" value="PROTEIN KINASE-LIKE DOMAIN-CONTAINING"/>
    <property type="match status" value="1"/>
</dbReference>
<accession>K6YC24</accession>
<keyword evidence="3" id="KW-1185">Reference proteome</keyword>
<dbReference type="InterPro" id="IPR012877">
    <property type="entry name" value="Dhs-27"/>
</dbReference>
<organism evidence="2 3">
    <name type="scientific">Aliiglaciecola lipolytica E3</name>
    <dbReference type="NCBI Taxonomy" id="1127673"/>
    <lineage>
        <taxon>Bacteria</taxon>
        <taxon>Pseudomonadati</taxon>
        <taxon>Pseudomonadota</taxon>
        <taxon>Gammaproteobacteria</taxon>
        <taxon>Alteromonadales</taxon>
        <taxon>Alteromonadaceae</taxon>
        <taxon>Aliiglaciecola</taxon>
    </lineage>
</organism>
<evidence type="ECO:0000313" key="3">
    <source>
        <dbReference type="Proteomes" id="UP000006334"/>
    </source>
</evidence>
<evidence type="ECO:0000313" key="2">
    <source>
        <dbReference type="EMBL" id="GAC15752.1"/>
    </source>
</evidence>
<dbReference type="InterPro" id="IPR004119">
    <property type="entry name" value="EcKL"/>
</dbReference>
<dbReference type="SMART" id="SM00587">
    <property type="entry name" value="CHK"/>
    <property type="match status" value="1"/>
</dbReference>